<reference evidence="2" key="2">
    <citation type="submission" date="2023-05" db="EMBL/GenBank/DDBJ databases">
        <authorList>
            <person name="Fouks B."/>
        </authorList>
    </citation>
    <scope>NUCLEOTIDE SEQUENCE</scope>
    <source>
        <strain evidence="2">Stay&amp;Tobe</strain>
        <tissue evidence="2">Testes</tissue>
    </source>
</reference>
<feature type="transmembrane region" description="Helical" evidence="1">
    <location>
        <begin position="63"/>
        <end position="96"/>
    </location>
</feature>
<feature type="non-terminal residue" evidence="2">
    <location>
        <position position="1"/>
    </location>
</feature>
<keyword evidence="1" id="KW-1133">Transmembrane helix</keyword>
<sequence length="98" mass="11486">VPTLQAYSSFILHILPNTTYRCLLVYHIFFYIKLSSKFTFSFRASSIKVKNMADEISSMSLDLLHLCSHVSIIIIIFRHTYLVFFLAVANIIYHFAYR</sequence>
<dbReference type="Proteomes" id="UP001233999">
    <property type="component" value="Unassembled WGS sequence"/>
</dbReference>
<proteinExistence type="predicted"/>
<comment type="caution">
    <text evidence="2">The sequence shown here is derived from an EMBL/GenBank/DDBJ whole genome shotgun (WGS) entry which is preliminary data.</text>
</comment>
<keyword evidence="1" id="KW-0812">Transmembrane</keyword>
<feature type="non-terminal residue" evidence="2">
    <location>
        <position position="98"/>
    </location>
</feature>
<organism evidence="2 3">
    <name type="scientific">Diploptera punctata</name>
    <name type="common">Pacific beetle cockroach</name>
    <dbReference type="NCBI Taxonomy" id="6984"/>
    <lineage>
        <taxon>Eukaryota</taxon>
        <taxon>Metazoa</taxon>
        <taxon>Ecdysozoa</taxon>
        <taxon>Arthropoda</taxon>
        <taxon>Hexapoda</taxon>
        <taxon>Insecta</taxon>
        <taxon>Pterygota</taxon>
        <taxon>Neoptera</taxon>
        <taxon>Polyneoptera</taxon>
        <taxon>Dictyoptera</taxon>
        <taxon>Blattodea</taxon>
        <taxon>Blaberoidea</taxon>
        <taxon>Blaberidae</taxon>
        <taxon>Diplopterinae</taxon>
        <taxon>Diploptera</taxon>
    </lineage>
</organism>
<keyword evidence="1" id="KW-0472">Membrane</keyword>
<evidence type="ECO:0000256" key="1">
    <source>
        <dbReference type="SAM" id="Phobius"/>
    </source>
</evidence>
<evidence type="ECO:0000313" key="3">
    <source>
        <dbReference type="Proteomes" id="UP001233999"/>
    </source>
</evidence>
<accession>A0AAD8ENE4</accession>
<keyword evidence="3" id="KW-1185">Reference proteome</keyword>
<gene>
    <name evidence="2" type="ORF">L9F63_012411</name>
</gene>
<dbReference type="AlphaFoldDB" id="A0AAD8ENE4"/>
<name>A0AAD8ENE4_DIPPU</name>
<protein>
    <submittedName>
        <fullName evidence="2">Uncharacterized protein</fullName>
    </submittedName>
</protein>
<dbReference type="EMBL" id="JASPKZ010001980">
    <property type="protein sequence ID" value="KAJ9596578.1"/>
    <property type="molecule type" value="Genomic_DNA"/>
</dbReference>
<reference evidence="2" key="1">
    <citation type="journal article" date="2023" name="IScience">
        <title>Live-bearing cockroach genome reveals convergent evolutionary mechanisms linked to viviparity in insects and beyond.</title>
        <authorList>
            <person name="Fouks B."/>
            <person name="Harrison M.C."/>
            <person name="Mikhailova A.A."/>
            <person name="Marchal E."/>
            <person name="English S."/>
            <person name="Carruthers M."/>
            <person name="Jennings E.C."/>
            <person name="Chiamaka E.L."/>
            <person name="Frigard R.A."/>
            <person name="Pippel M."/>
            <person name="Attardo G.M."/>
            <person name="Benoit J.B."/>
            <person name="Bornberg-Bauer E."/>
            <person name="Tobe S.S."/>
        </authorList>
    </citation>
    <scope>NUCLEOTIDE SEQUENCE</scope>
    <source>
        <strain evidence="2">Stay&amp;Tobe</strain>
    </source>
</reference>
<evidence type="ECO:0000313" key="2">
    <source>
        <dbReference type="EMBL" id="KAJ9596578.1"/>
    </source>
</evidence>